<reference evidence="1 2" key="1">
    <citation type="submission" date="2021-06" db="EMBL/GenBank/DDBJ databases">
        <title>Caerostris extrusa draft genome.</title>
        <authorList>
            <person name="Kono N."/>
            <person name="Arakawa K."/>
        </authorList>
    </citation>
    <scope>NUCLEOTIDE SEQUENCE [LARGE SCALE GENOMIC DNA]</scope>
</reference>
<dbReference type="EMBL" id="BPLR01010593">
    <property type="protein sequence ID" value="GIY40293.1"/>
    <property type="molecule type" value="Genomic_DNA"/>
</dbReference>
<proteinExistence type="predicted"/>
<accession>A0AAV4T8K5</accession>
<evidence type="ECO:0000313" key="1">
    <source>
        <dbReference type="EMBL" id="GIY40293.1"/>
    </source>
</evidence>
<sequence>MTVVDKRLCEWSSMPYEYDNFLVFFATTSMSAVYMVREGHAEAPEYAVLAILCVLRSEKQKWERSPREPPSQLNW</sequence>
<dbReference type="AlphaFoldDB" id="A0AAV4T8K5"/>
<evidence type="ECO:0000313" key="2">
    <source>
        <dbReference type="Proteomes" id="UP001054945"/>
    </source>
</evidence>
<protein>
    <submittedName>
        <fullName evidence="1">Uncharacterized protein</fullName>
    </submittedName>
</protein>
<keyword evidence="2" id="KW-1185">Reference proteome</keyword>
<comment type="caution">
    <text evidence="1">The sequence shown here is derived from an EMBL/GenBank/DDBJ whole genome shotgun (WGS) entry which is preliminary data.</text>
</comment>
<gene>
    <name evidence="1" type="ORF">CEXT_202261</name>
</gene>
<organism evidence="1 2">
    <name type="scientific">Caerostris extrusa</name>
    <name type="common">Bark spider</name>
    <name type="synonym">Caerostris bankana</name>
    <dbReference type="NCBI Taxonomy" id="172846"/>
    <lineage>
        <taxon>Eukaryota</taxon>
        <taxon>Metazoa</taxon>
        <taxon>Ecdysozoa</taxon>
        <taxon>Arthropoda</taxon>
        <taxon>Chelicerata</taxon>
        <taxon>Arachnida</taxon>
        <taxon>Araneae</taxon>
        <taxon>Araneomorphae</taxon>
        <taxon>Entelegynae</taxon>
        <taxon>Araneoidea</taxon>
        <taxon>Araneidae</taxon>
        <taxon>Caerostris</taxon>
    </lineage>
</organism>
<dbReference type="Proteomes" id="UP001054945">
    <property type="component" value="Unassembled WGS sequence"/>
</dbReference>
<name>A0AAV4T8K5_CAEEX</name>